<organism evidence="3 4">
    <name type="scientific">Pygocentrus nattereri</name>
    <name type="common">Red-bellied piranha</name>
    <dbReference type="NCBI Taxonomy" id="42514"/>
    <lineage>
        <taxon>Eukaryota</taxon>
        <taxon>Metazoa</taxon>
        <taxon>Chordata</taxon>
        <taxon>Craniata</taxon>
        <taxon>Vertebrata</taxon>
        <taxon>Euteleostomi</taxon>
        <taxon>Actinopterygii</taxon>
        <taxon>Neopterygii</taxon>
        <taxon>Teleostei</taxon>
        <taxon>Ostariophysi</taxon>
        <taxon>Characiformes</taxon>
        <taxon>Characoidei</taxon>
        <taxon>Pygocentrus</taxon>
    </lineage>
</organism>
<reference evidence="3" key="2">
    <citation type="submission" date="2025-08" db="UniProtKB">
        <authorList>
            <consortium name="Ensembl"/>
        </authorList>
    </citation>
    <scope>IDENTIFICATION</scope>
</reference>
<evidence type="ECO:0000313" key="4">
    <source>
        <dbReference type="Proteomes" id="UP001501920"/>
    </source>
</evidence>
<gene>
    <name evidence="3" type="primary">ATF3</name>
</gene>
<dbReference type="PANTHER" id="PTHR16768">
    <property type="entry name" value="DOWN REGULATED IN RENAL CARCINOMA 1/TU3A"/>
    <property type="match status" value="1"/>
</dbReference>
<feature type="compositionally biased region" description="Low complexity" evidence="2">
    <location>
        <begin position="81"/>
        <end position="90"/>
    </location>
</feature>
<feature type="compositionally biased region" description="Basic and acidic residues" evidence="2">
    <location>
        <begin position="95"/>
        <end position="105"/>
    </location>
</feature>
<dbReference type="GO" id="GO:0001725">
    <property type="term" value="C:stress fiber"/>
    <property type="evidence" value="ECO:0007669"/>
    <property type="project" value="TreeGrafter"/>
</dbReference>
<dbReference type="GO" id="GO:0043005">
    <property type="term" value="C:neuron projection"/>
    <property type="evidence" value="ECO:0007669"/>
    <property type="project" value="TreeGrafter"/>
</dbReference>
<dbReference type="Pfam" id="PF06625">
    <property type="entry name" value="DUF1151"/>
    <property type="match status" value="1"/>
</dbReference>
<reference evidence="3" key="3">
    <citation type="submission" date="2025-09" db="UniProtKB">
        <authorList>
            <consortium name="Ensembl"/>
        </authorList>
    </citation>
    <scope>IDENTIFICATION</scope>
</reference>
<dbReference type="Ensembl" id="ENSPNAT00000013234.2">
    <property type="protein sequence ID" value="ENSPNAP00000000803.2"/>
    <property type="gene ID" value="ENSPNAG00000007747.2"/>
</dbReference>
<accession>A0A3B4BMK6</accession>
<feature type="region of interest" description="Disordered" evidence="2">
    <location>
        <begin position="40"/>
        <end position="120"/>
    </location>
</feature>
<dbReference type="OMA" id="CCKPELQ"/>
<dbReference type="Proteomes" id="UP001501920">
    <property type="component" value="Chromosome 29"/>
</dbReference>
<evidence type="ECO:0000256" key="1">
    <source>
        <dbReference type="ARBA" id="ARBA00023054"/>
    </source>
</evidence>
<dbReference type="GeneTree" id="ENSGT00390000011228"/>
<dbReference type="GO" id="GO:0030041">
    <property type="term" value="P:actin filament polymerization"/>
    <property type="evidence" value="ECO:0007669"/>
    <property type="project" value="TreeGrafter"/>
</dbReference>
<name>A0A3B4BMK6_PYGNA</name>
<proteinExistence type="predicted"/>
<dbReference type="GO" id="GO:0032956">
    <property type="term" value="P:regulation of actin cytoskeleton organization"/>
    <property type="evidence" value="ECO:0007669"/>
    <property type="project" value="TreeGrafter"/>
</dbReference>
<dbReference type="AlphaFoldDB" id="A0A3B4BMK6"/>
<evidence type="ECO:0000256" key="2">
    <source>
        <dbReference type="SAM" id="MobiDB-lite"/>
    </source>
</evidence>
<keyword evidence="4" id="KW-1185">Reference proteome</keyword>
<dbReference type="STRING" id="42514.ENSPNAP00000000803"/>
<protein>
    <submittedName>
        <fullName evidence="3">Uncharacterized protein</fullName>
    </submittedName>
</protein>
<dbReference type="GO" id="GO:0045202">
    <property type="term" value="C:synapse"/>
    <property type="evidence" value="ECO:0007669"/>
    <property type="project" value="TreeGrafter"/>
</dbReference>
<dbReference type="GO" id="GO:0051017">
    <property type="term" value="P:actin filament bundle assembly"/>
    <property type="evidence" value="ECO:0007669"/>
    <property type="project" value="TreeGrafter"/>
</dbReference>
<feature type="region of interest" description="Disordered" evidence="2">
    <location>
        <begin position="155"/>
        <end position="189"/>
    </location>
</feature>
<evidence type="ECO:0000313" key="3">
    <source>
        <dbReference type="Ensembl" id="ENSPNAP00000000803.2"/>
    </source>
</evidence>
<dbReference type="PANTHER" id="PTHR16768:SF4">
    <property type="entry name" value="PROTEIN FAM107B ISOFORM X1"/>
    <property type="match status" value="1"/>
</dbReference>
<feature type="compositionally biased region" description="Basic and acidic residues" evidence="2">
    <location>
        <begin position="155"/>
        <end position="168"/>
    </location>
</feature>
<reference evidence="3 4" key="1">
    <citation type="submission" date="2020-10" db="EMBL/GenBank/DDBJ databases">
        <title>Pygocentrus nattereri (red-bellied piranha) genome, fPygNat1, primary haplotype.</title>
        <authorList>
            <person name="Myers G."/>
            <person name="Meyer A."/>
            <person name="Karagic N."/>
            <person name="Pippel M."/>
            <person name="Winkler S."/>
            <person name="Tracey A."/>
            <person name="Wood J."/>
            <person name="Formenti G."/>
            <person name="Howe K."/>
            <person name="Fedrigo O."/>
            <person name="Jarvis E.D."/>
        </authorList>
    </citation>
    <scope>NUCLEOTIDE SEQUENCE [LARGE SCALE GENOMIC DNA]</scope>
</reference>
<keyword evidence="1" id="KW-0175">Coiled coil</keyword>
<feature type="compositionally biased region" description="Basic and acidic residues" evidence="2">
    <location>
        <begin position="179"/>
        <end position="189"/>
    </location>
</feature>
<dbReference type="InterPro" id="IPR009533">
    <property type="entry name" value="FAM107"/>
</dbReference>
<sequence>MLTHTPDPPQCPSMQQELWLRAQSQVLASLKAACAMRAAASHPLPTPPSPHDLKRALSGSDGPGQAHSIPNSPRPAHLRTRTSNNTFNNSPVFPHNRENADKHNTGEGPWNPNNPVKASRSHQELHRELLLAHKKGLVVCCKPELQMVLERRKREQAQREEGERDRSPLEQVLLKRQQKHQEREKEQEEKIRDEIQLLEFIRVRQNLRKVHSALHKNINS</sequence>